<keyword evidence="3" id="KW-0645">Protease</keyword>
<keyword evidence="5" id="KW-0378">Hydrolase</keyword>
<keyword evidence="6" id="KW-0788">Thiol protease</keyword>
<evidence type="ECO:0000259" key="9">
    <source>
        <dbReference type="Pfam" id="PF12359"/>
    </source>
</evidence>
<feature type="compositionally biased region" description="Acidic residues" evidence="7">
    <location>
        <begin position="2189"/>
        <end position="2198"/>
    </location>
</feature>
<keyword evidence="4" id="KW-0833">Ubl conjugation pathway</keyword>
<reference evidence="10" key="1">
    <citation type="submission" date="2020-05" db="EMBL/GenBank/DDBJ databases">
        <title>Mycena genomes resolve the evolution of fungal bioluminescence.</title>
        <authorList>
            <person name="Tsai I.J."/>
        </authorList>
    </citation>
    <scope>NUCLEOTIDE SEQUENCE</scope>
    <source>
        <strain evidence="10">160909Yilan</strain>
    </source>
</reference>
<evidence type="ECO:0000256" key="7">
    <source>
        <dbReference type="SAM" id="MobiDB-lite"/>
    </source>
</evidence>
<accession>A0A8H6Z5E2</accession>
<feature type="domain" description="DUF3645" evidence="9">
    <location>
        <begin position="1440"/>
        <end position="1472"/>
    </location>
</feature>
<evidence type="ECO:0000256" key="4">
    <source>
        <dbReference type="ARBA" id="ARBA00022786"/>
    </source>
</evidence>
<feature type="domain" description="DUF3638" evidence="8">
    <location>
        <begin position="1101"/>
        <end position="1323"/>
    </location>
</feature>
<dbReference type="InterPro" id="IPR022099">
    <property type="entry name" value="DUF3638"/>
</dbReference>
<evidence type="ECO:0000313" key="11">
    <source>
        <dbReference type="Proteomes" id="UP000623467"/>
    </source>
</evidence>
<gene>
    <name evidence="10" type="ORF">MSAN_00737400</name>
</gene>
<dbReference type="OrthoDB" id="3182339at2759"/>
<proteinExistence type="predicted"/>
<dbReference type="GO" id="GO:0004843">
    <property type="term" value="F:cysteine-type deubiquitinase activity"/>
    <property type="evidence" value="ECO:0007669"/>
    <property type="project" value="UniProtKB-EC"/>
</dbReference>
<dbReference type="InterPro" id="IPR022105">
    <property type="entry name" value="DUF3645"/>
</dbReference>
<sequence>MKEVLNLLNKASGSASSSLPRVALLNRVLQLAASCRQTYAVGHTILKEIFRDRSALSVFVQCSITLHTNAPPNTSNMPSALRYLLDRDALIATETLSLVIDTISRSDDGLDDAILGTWQGFHRDSVPWRMVGEQWIGCATSAESSDAQIRCVHLNLHSGRLLVDGRAQGTLPKEIINHPFFQMLFPNRSCWDIVPSTMKGMEYQLRDNMDGFQVHFKSGDELLIRIRDGSNFVSEFIPPKRLEGDIPRSLIDNMVHVFHERTQSLDICAAPAGWQPHAEASWRLDFASRLLSKHGDNNELVLDPFSSVVQELSGIFRPLEDCTTNLTVLSRAAKLHVKLPRYDLEFSAVLGGVHLASKELPGFSVSPIQYIGTLIGLRNKLVLKSTNGEMTKIFVPDGKVTISPGETRHSRVTIDPSVQHDGRIKIFSYDIDDIVGRIVGDGSLTSWYRLALLHAATSSHLVDPLLHRTSIYQAQEMLGSAQAFAFMSLESEHHTILQQILDLLPIRNYYPQHLTSMETVDWHGNLSVLVQCGRFLPLVNAILDYAKQQVLFHASDQPQSVTAAYKGKISLWERADVRLARLVSDGLVYISCLSSLTPFSVHVECLDQPVTPARCCKSPESTTKEHDVAQVVALVREWPTRLNFTNGFKLWTHFKQWKSFSTQQVSTDTINDPRAWLEASPAEIWFRLFHLCRQTLNRATDQYGLMIALGILAYRKDIDGDLIRTLIALATNHFLLATTSQIPQEKFDLGPGYTLVLKDVLDTATGCCHDEHPDSSWMERQHGEKASTWKKRRNAAFRAEKAQQCQNISNIIFARWPAPGAILPLPNMASDIQAMLPDRLTGNYPILKISRLRSAVQSLFTTKLRNRLLFERLDKLQLDLNSIRNSFPSIALIIALPPQLFTVAPPPPKYKPVTLVSLMRERSSPPVLHTFRGLISDSEVKAASPQGDRSSAPTNTPLRKLILHLGAMSVDGPKSQYITDLSGCVDAFEKKGPETSPSNLCNGQHSRDSGPDENTQTALLPLTQPERWMHLAGQWPSTGPQSLLNQLSRGQRELLPDHWKIALCQYAETLALQQQRRRIDVLLKLGLTEESAREAATVGGQGWDPIAYTDWLLVQLDADILIRPLQANIAQHMMSPESRRNALMQLNMGEGKSSVIVPIISSALADGEQLVRVIVLKPLAAQMFQLLKQRVCTLANRRLFYLPFSRDVPLDFAKIRQIFNLFKECARSGGILLCQPEHILSFKLMGLNSLSESETDAKTRLLKEAQGWLDSNARDILDESDEILNVRYQLIYTVGTSKPLDGRPWRWQITQAIFSLLQTVAKTIPAGLEIGVAEKACQFPGTRILTPEGSHALLDSIVRKIVVEDGLQEWISFRNYPDADKARVQRYLQQVSVSAAEEEALRNISGEHFGHLLLLRGLFAHGILSLSLGGKRWRVDYGLDARRTMLAVPYRAKDSPAPRAEFGHPDMIIVLTCLSYYYGGLTDAQLNTSFKLLLNSDNPETQYEFWVKGIQNLPATLTNLRGLNLDDYEQKTRDVFPLLRYNKAVIDFYLSECVFPKEAREFKHKLTTNAWDLARTRPRLTTGFSGTNDNKYLLPLSIEQCDQDSQRHTNAQVLGYVLQEENRKVVCTHSEDALGLLRRVVQQDPPVMVLLDVGAQVLELQNEDVAREWLQLETRPEVEAAVYFDSNTDEIRVISRDGRIQPFASSLYKKQLEKTLVYLDEAHTRGTDFKFPGETRAVVTLGPRLTKDKLVQGESNHPRDLFYNKWSIGCMRMRRLGKDHSLLFFASTEIQRKIIAATDARPEEIESRHVLLWTMAETCAQIKTNGSLWANQGLNFDVRHRALEEYDTSRRSYTRTVATLRERESRTLEELYGVVSRSEHPIVEPASQLQREIGEKCRALGITPSDSELSEEQERELAHEKEGEREVERITDATALEHKDRDLEYFIQTGTIGPLSTFVPLADCLAHTSCISLLPRGQTFRRNGLFATRDFRDTIQLRLKSSAGSMDNYLRPVQWIMSTSKSSDLLILVSPFEANKRLPEIRRSKTVYLHLYSPRISRNTFWPLDKLNSFTVPTERSVPLNAQLLHELNLFAGQLFCADKSSMKKVCGILGLQLQSVSDKEGLQGAVDSTGFVKDKWARLALGLEACSFVSSPLPFFRELLGARRKGQGFSLTHMGQILRGNDPKDPAFEEEGGDSGK</sequence>
<evidence type="ECO:0000256" key="3">
    <source>
        <dbReference type="ARBA" id="ARBA00022670"/>
    </source>
</evidence>
<organism evidence="10 11">
    <name type="scientific">Mycena sanguinolenta</name>
    <dbReference type="NCBI Taxonomy" id="230812"/>
    <lineage>
        <taxon>Eukaryota</taxon>
        <taxon>Fungi</taxon>
        <taxon>Dikarya</taxon>
        <taxon>Basidiomycota</taxon>
        <taxon>Agaricomycotina</taxon>
        <taxon>Agaricomycetes</taxon>
        <taxon>Agaricomycetidae</taxon>
        <taxon>Agaricales</taxon>
        <taxon>Marasmiineae</taxon>
        <taxon>Mycenaceae</taxon>
        <taxon>Mycena</taxon>
    </lineage>
</organism>
<dbReference type="PANTHER" id="PTHR13367">
    <property type="entry name" value="UBIQUITIN THIOESTERASE"/>
    <property type="match status" value="1"/>
</dbReference>
<name>A0A8H6Z5E2_9AGAR</name>
<feature type="compositionally biased region" description="Polar residues" evidence="7">
    <location>
        <begin position="995"/>
        <end position="1004"/>
    </location>
</feature>
<evidence type="ECO:0000259" key="8">
    <source>
        <dbReference type="Pfam" id="PF12340"/>
    </source>
</evidence>
<dbReference type="PANTHER" id="PTHR13367:SF34">
    <property type="match status" value="1"/>
</dbReference>
<keyword evidence="11" id="KW-1185">Reference proteome</keyword>
<dbReference type="Proteomes" id="UP000623467">
    <property type="component" value="Unassembled WGS sequence"/>
</dbReference>
<evidence type="ECO:0000313" key="10">
    <source>
        <dbReference type="EMBL" id="KAF7371032.1"/>
    </source>
</evidence>
<comment type="caution">
    <text evidence="10">The sequence shown here is derived from an EMBL/GenBank/DDBJ whole genome shotgun (WGS) entry which is preliminary data.</text>
</comment>
<dbReference type="InterPro" id="IPR051346">
    <property type="entry name" value="OTU_Deubiquitinase"/>
</dbReference>
<evidence type="ECO:0000256" key="5">
    <source>
        <dbReference type="ARBA" id="ARBA00022801"/>
    </source>
</evidence>
<dbReference type="Pfam" id="PF12340">
    <property type="entry name" value="DUF3638"/>
    <property type="match status" value="1"/>
</dbReference>
<comment type="catalytic activity">
    <reaction evidence="1">
        <text>Thiol-dependent hydrolysis of ester, thioester, amide, peptide and isopeptide bonds formed by the C-terminal Gly of ubiquitin (a 76-residue protein attached to proteins as an intracellular targeting signal).</text>
        <dbReference type="EC" id="3.4.19.12"/>
    </reaction>
</comment>
<evidence type="ECO:0000256" key="2">
    <source>
        <dbReference type="ARBA" id="ARBA00012759"/>
    </source>
</evidence>
<dbReference type="EC" id="3.4.19.12" evidence="2"/>
<dbReference type="Pfam" id="PF12359">
    <property type="entry name" value="DUF3645"/>
    <property type="match status" value="1"/>
</dbReference>
<protein>
    <recommendedName>
        <fullName evidence="2">ubiquitinyl hydrolase 1</fullName>
        <ecNumber evidence="2">3.4.19.12</ecNumber>
    </recommendedName>
</protein>
<dbReference type="EMBL" id="JACAZH010000004">
    <property type="protein sequence ID" value="KAF7371032.1"/>
    <property type="molecule type" value="Genomic_DNA"/>
</dbReference>
<dbReference type="GO" id="GO:0006508">
    <property type="term" value="P:proteolysis"/>
    <property type="evidence" value="ECO:0007669"/>
    <property type="project" value="UniProtKB-KW"/>
</dbReference>
<evidence type="ECO:0000256" key="1">
    <source>
        <dbReference type="ARBA" id="ARBA00000707"/>
    </source>
</evidence>
<feature type="region of interest" description="Disordered" evidence="7">
    <location>
        <begin position="2177"/>
        <end position="2198"/>
    </location>
</feature>
<evidence type="ECO:0000256" key="6">
    <source>
        <dbReference type="ARBA" id="ARBA00022807"/>
    </source>
</evidence>
<feature type="region of interest" description="Disordered" evidence="7">
    <location>
        <begin position="992"/>
        <end position="1014"/>
    </location>
</feature>